<evidence type="ECO:0000313" key="2">
    <source>
        <dbReference type="Proteomes" id="UP001372834"/>
    </source>
</evidence>
<protein>
    <submittedName>
        <fullName evidence="1">Uncharacterized protein</fullName>
    </submittedName>
</protein>
<sequence length="118" mass="13459">MEDQSEVHKVAITNSSQLATTSFSNLIPATPECSWKTKTEFGRVIIPGYVYPWTPRPESVWKNDILSEPNDRVWSLHLSRVFGSLGKDRRVKIGGEKKKSTEGGKKPRKVEFPRFLIE</sequence>
<comment type="caution">
    <text evidence="1">The sequence shown here is derived from an EMBL/GenBank/DDBJ whole genome shotgun (WGS) entry which is preliminary data.</text>
</comment>
<dbReference type="Proteomes" id="UP001372834">
    <property type="component" value="Unassembled WGS sequence"/>
</dbReference>
<dbReference type="EMBL" id="JAWJWE010000038">
    <property type="protein sequence ID" value="KAK6623066.1"/>
    <property type="molecule type" value="Genomic_DNA"/>
</dbReference>
<accession>A0AAN8NPB0</accession>
<name>A0AAN8NPB0_POLSC</name>
<dbReference type="AlphaFoldDB" id="A0AAN8NPB0"/>
<gene>
    <name evidence="1" type="ORF">RUM43_008918</name>
</gene>
<organism evidence="1 2">
    <name type="scientific">Polyplax serrata</name>
    <name type="common">Common mouse louse</name>
    <dbReference type="NCBI Taxonomy" id="468196"/>
    <lineage>
        <taxon>Eukaryota</taxon>
        <taxon>Metazoa</taxon>
        <taxon>Ecdysozoa</taxon>
        <taxon>Arthropoda</taxon>
        <taxon>Hexapoda</taxon>
        <taxon>Insecta</taxon>
        <taxon>Pterygota</taxon>
        <taxon>Neoptera</taxon>
        <taxon>Paraneoptera</taxon>
        <taxon>Psocodea</taxon>
        <taxon>Troctomorpha</taxon>
        <taxon>Phthiraptera</taxon>
        <taxon>Anoplura</taxon>
        <taxon>Polyplacidae</taxon>
        <taxon>Polyplax</taxon>
    </lineage>
</organism>
<reference evidence="1 2" key="1">
    <citation type="submission" date="2023-10" db="EMBL/GenBank/DDBJ databases">
        <title>Genomes of two closely related lineages of the louse Polyplax serrata with different host specificities.</title>
        <authorList>
            <person name="Martinu J."/>
            <person name="Tarabai H."/>
            <person name="Stefka J."/>
            <person name="Hypsa V."/>
        </authorList>
    </citation>
    <scope>NUCLEOTIDE SEQUENCE [LARGE SCALE GENOMIC DNA]</scope>
    <source>
        <strain evidence="1">HR10_N</strain>
    </source>
</reference>
<proteinExistence type="predicted"/>
<evidence type="ECO:0000313" key="1">
    <source>
        <dbReference type="EMBL" id="KAK6623066.1"/>
    </source>
</evidence>